<dbReference type="PROSITE" id="PS50987">
    <property type="entry name" value="HTH_ARSR_2"/>
    <property type="match status" value="1"/>
</dbReference>
<feature type="domain" description="HTH arsR-type" evidence="1">
    <location>
        <begin position="1"/>
        <end position="95"/>
    </location>
</feature>
<dbReference type="GO" id="GO:0003700">
    <property type="term" value="F:DNA-binding transcription factor activity"/>
    <property type="evidence" value="ECO:0007669"/>
    <property type="project" value="InterPro"/>
</dbReference>
<evidence type="ECO:0000259" key="1">
    <source>
        <dbReference type="PROSITE" id="PS50987"/>
    </source>
</evidence>
<dbReference type="SUPFAM" id="SSF46785">
    <property type="entry name" value="Winged helix' DNA-binding domain"/>
    <property type="match status" value="1"/>
</dbReference>
<organism evidence="2 3">
    <name type="scientific">Stigmatella aurantiaca (strain DW4/3-1)</name>
    <dbReference type="NCBI Taxonomy" id="378806"/>
    <lineage>
        <taxon>Bacteria</taxon>
        <taxon>Pseudomonadati</taxon>
        <taxon>Myxococcota</taxon>
        <taxon>Myxococcia</taxon>
        <taxon>Myxococcales</taxon>
        <taxon>Cystobacterineae</taxon>
        <taxon>Archangiaceae</taxon>
        <taxon>Stigmatella</taxon>
    </lineage>
</organism>
<dbReference type="InterPro" id="IPR011991">
    <property type="entry name" value="ArsR-like_HTH"/>
</dbReference>
<dbReference type="KEGG" id="sur:STAUR_0350"/>
<dbReference type="Gene3D" id="1.10.10.10">
    <property type="entry name" value="Winged helix-like DNA-binding domain superfamily/Winged helix DNA-binding domain"/>
    <property type="match status" value="1"/>
</dbReference>
<dbReference type="NCBIfam" id="NF033788">
    <property type="entry name" value="HTH_metalloreg"/>
    <property type="match status" value="1"/>
</dbReference>
<accession>E3FQ49</accession>
<dbReference type="InterPro" id="IPR036388">
    <property type="entry name" value="WH-like_DNA-bd_sf"/>
</dbReference>
<dbReference type="CDD" id="cd00090">
    <property type="entry name" value="HTH_ARSR"/>
    <property type="match status" value="1"/>
</dbReference>
<protein>
    <submittedName>
        <fullName evidence="2">Transcriptional regulator, ArsR family</fullName>
    </submittedName>
</protein>
<dbReference type="AlphaFoldDB" id="E3FQ49"/>
<reference evidence="2 3" key="1">
    <citation type="journal article" date="2011" name="Mol. Biol. Evol.">
        <title>Comparative genomic analysis of fruiting body formation in Myxococcales.</title>
        <authorList>
            <person name="Huntley S."/>
            <person name="Hamann N."/>
            <person name="Wegener-Feldbrugge S."/>
            <person name="Treuner-Lange A."/>
            <person name="Kube M."/>
            <person name="Reinhardt R."/>
            <person name="Klages S."/>
            <person name="Muller R."/>
            <person name="Ronning C.M."/>
            <person name="Nierman W.C."/>
            <person name="Sogaard-Andersen L."/>
        </authorList>
    </citation>
    <scope>NUCLEOTIDE SEQUENCE [LARGE SCALE GENOMIC DNA]</scope>
    <source>
        <strain evidence="2 3">DW4/3-1</strain>
    </source>
</reference>
<dbReference type="PANTHER" id="PTHR38600:SF2">
    <property type="entry name" value="SLL0088 PROTEIN"/>
    <property type="match status" value="1"/>
</dbReference>
<name>E3FQ49_STIAD</name>
<dbReference type="Pfam" id="PF12840">
    <property type="entry name" value="HTH_20"/>
    <property type="match status" value="1"/>
</dbReference>
<gene>
    <name evidence="2" type="ordered locus">STAUR_0350</name>
</gene>
<dbReference type="SMART" id="SM00418">
    <property type="entry name" value="HTH_ARSR"/>
    <property type="match status" value="1"/>
</dbReference>
<dbReference type="RefSeq" id="WP_013374108.1">
    <property type="nucleotide sequence ID" value="NC_014623.1"/>
</dbReference>
<evidence type="ECO:0000313" key="3">
    <source>
        <dbReference type="Proteomes" id="UP000001351"/>
    </source>
</evidence>
<dbReference type="InterPro" id="IPR036390">
    <property type="entry name" value="WH_DNA-bd_sf"/>
</dbReference>
<dbReference type="STRING" id="378806.STAUR_0350"/>
<dbReference type="PRINTS" id="PR00778">
    <property type="entry name" value="HTHARSR"/>
</dbReference>
<keyword evidence="3" id="KW-1185">Reference proteome</keyword>
<evidence type="ECO:0000313" key="2">
    <source>
        <dbReference type="EMBL" id="ADO68159.1"/>
    </source>
</evidence>
<dbReference type="Proteomes" id="UP000001351">
    <property type="component" value="Chromosome"/>
</dbReference>
<dbReference type="InterPro" id="IPR001845">
    <property type="entry name" value="HTH_ArsR_DNA-bd_dom"/>
</dbReference>
<dbReference type="PANTHER" id="PTHR38600">
    <property type="entry name" value="TRANSCRIPTIONAL REGULATORY PROTEIN"/>
    <property type="match status" value="1"/>
</dbReference>
<sequence length="108" mass="11980">MAHGLKHSAPIFAALGDETRLRLVARLCVDGPLSIARLTGGEGVTRQAITKHLHVLAGAGVVRSIRQGRESIWELEPKQLEEARRCLDRISHQWDDALGRLKMLVEEP</sequence>
<dbReference type="eggNOG" id="COG0640">
    <property type="taxonomic scope" value="Bacteria"/>
</dbReference>
<proteinExistence type="predicted"/>
<dbReference type="EMBL" id="CP002271">
    <property type="protein sequence ID" value="ADO68159.1"/>
    <property type="molecule type" value="Genomic_DNA"/>
</dbReference>
<dbReference type="HOGENOM" id="CLU_097806_0_3_7"/>